<reference evidence="4" key="1">
    <citation type="journal article" date="2020" name="mSystems">
        <title>Genome- and Community-Level Interaction Insights into Carbon Utilization and Element Cycling Functions of Hydrothermarchaeota in Hydrothermal Sediment.</title>
        <authorList>
            <person name="Zhou Z."/>
            <person name="Liu Y."/>
            <person name="Xu W."/>
            <person name="Pan J."/>
            <person name="Luo Z.H."/>
            <person name="Li M."/>
        </authorList>
    </citation>
    <scope>NUCLEOTIDE SEQUENCE [LARGE SCALE GENOMIC DNA]</scope>
    <source>
        <strain evidence="4">SpSt-1261</strain>
    </source>
</reference>
<dbReference type="Proteomes" id="UP000886076">
    <property type="component" value="Unassembled WGS sequence"/>
</dbReference>
<keyword evidence="2" id="KW-0472">Membrane</keyword>
<keyword evidence="1" id="KW-0732">Signal</keyword>
<dbReference type="NCBIfam" id="NF038402">
    <property type="entry name" value="TroA_like"/>
    <property type="match status" value="1"/>
</dbReference>
<comment type="caution">
    <text evidence="4">The sequence shown here is derived from an EMBL/GenBank/DDBJ whole genome shotgun (WGS) entry which is preliminary data.</text>
</comment>
<proteinExistence type="predicted"/>
<dbReference type="PANTHER" id="PTHR30535">
    <property type="entry name" value="VITAMIN B12-BINDING PROTEIN"/>
    <property type="match status" value="1"/>
</dbReference>
<evidence type="ECO:0000256" key="2">
    <source>
        <dbReference type="SAM" id="Phobius"/>
    </source>
</evidence>
<dbReference type="InterPro" id="IPR054828">
    <property type="entry name" value="Vit_B12_bind_prot"/>
</dbReference>
<keyword evidence="2" id="KW-1133">Transmembrane helix</keyword>
<dbReference type="PANTHER" id="PTHR30535:SF34">
    <property type="entry name" value="MOLYBDATE-BINDING PROTEIN MOLA"/>
    <property type="match status" value="1"/>
</dbReference>
<keyword evidence="2" id="KW-0812">Transmembrane</keyword>
<dbReference type="SUPFAM" id="SSF53807">
    <property type="entry name" value="Helical backbone' metal receptor"/>
    <property type="match status" value="1"/>
</dbReference>
<dbReference type="GO" id="GO:0071281">
    <property type="term" value="P:cellular response to iron ion"/>
    <property type="evidence" value="ECO:0007669"/>
    <property type="project" value="TreeGrafter"/>
</dbReference>
<accession>A0A7C2V9Y2</accession>
<dbReference type="InterPro" id="IPR050902">
    <property type="entry name" value="ABC_Transporter_SBP"/>
</dbReference>
<sequence length="408" mass="44714">MAQSGQKESKTTLYVLILVGIIAIGSIIISYQNTRGISQINNDIEKMTQITLNLSNQIDSIQQSLNEYKLMSQQISSLNQSLSQQIQSLNNMIAQMNYPIQVYDALNRTVVITQQPTRIVSLAPSTTEMLFDIGAGNLVVGVDDYSNYPPIVNELVINGTIQRVGGFDSISLEKVISLKPDLVVGSTGVQFKYIYQLSQYGVTALSLNDESISDILTDILLLGKITGHYQQALNLTNNLKNEIISIYSKVSGSQNKPTVLFIVWVNPYYAAGGSSFWNDLISLSGGLNSLENVSQAWPAISWEDVVKLNPQVIIATEYAGGFSNATQLINWLESQPGGANISAVETGRVYMLHGNLSDIASRPSPRIVEMQEVLAAILHPEDFGNIQLPNDLNDTILAQISQYVQSFS</sequence>
<evidence type="ECO:0000313" key="4">
    <source>
        <dbReference type="EMBL" id="HEW63524.1"/>
    </source>
</evidence>
<evidence type="ECO:0000256" key="1">
    <source>
        <dbReference type="ARBA" id="ARBA00022729"/>
    </source>
</evidence>
<protein>
    <recommendedName>
        <fullName evidence="3">Fe/B12 periplasmic-binding domain-containing protein</fullName>
    </recommendedName>
</protein>
<dbReference type="PROSITE" id="PS50983">
    <property type="entry name" value="FE_B12_PBP"/>
    <property type="match status" value="1"/>
</dbReference>
<dbReference type="EMBL" id="DSFH01000012">
    <property type="protein sequence ID" value="HEW63524.1"/>
    <property type="molecule type" value="Genomic_DNA"/>
</dbReference>
<dbReference type="RefSeq" id="WP_272984795.1">
    <property type="nucleotide sequence ID" value="NZ_DSFH01000012.1"/>
</dbReference>
<feature type="transmembrane region" description="Helical" evidence="2">
    <location>
        <begin position="12"/>
        <end position="31"/>
    </location>
</feature>
<evidence type="ECO:0000259" key="3">
    <source>
        <dbReference type="PROSITE" id="PS50983"/>
    </source>
</evidence>
<gene>
    <name evidence="4" type="ORF">ENO39_00475</name>
</gene>
<name>A0A7C2V9Y2_9CREN</name>
<feature type="domain" description="Fe/B12 periplasmic-binding" evidence="3">
    <location>
        <begin position="118"/>
        <end position="382"/>
    </location>
</feature>
<dbReference type="InterPro" id="IPR002491">
    <property type="entry name" value="ABC_transptr_periplasmic_BD"/>
</dbReference>
<dbReference type="AlphaFoldDB" id="A0A7C2V9Y2"/>
<organism evidence="4">
    <name type="scientific">Fervidicoccus fontis</name>
    <dbReference type="NCBI Taxonomy" id="683846"/>
    <lineage>
        <taxon>Archaea</taxon>
        <taxon>Thermoproteota</taxon>
        <taxon>Thermoprotei</taxon>
        <taxon>Fervidicoccales</taxon>
        <taxon>Fervidicoccaceae</taxon>
        <taxon>Fervidicoccus</taxon>
    </lineage>
</organism>
<dbReference type="Gene3D" id="3.40.50.1980">
    <property type="entry name" value="Nitrogenase molybdenum iron protein domain"/>
    <property type="match status" value="2"/>
</dbReference>
<dbReference type="Pfam" id="PF01497">
    <property type="entry name" value="Peripla_BP_2"/>
    <property type="match status" value="1"/>
</dbReference>